<organism evidence="2 3">
    <name type="scientific">Tremella mesenterica</name>
    <name type="common">Jelly fungus</name>
    <dbReference type="NCBI Taxonomy" id="5217"/>
    <lineage>
        <taxon>Eukaryota</taxon>
        <taxon>Fungi</taxon>
        <taxon>Dikarya</taxon>
        <taxon>Basidiomycota</taxon>
        <taxon>Agaricomycotina</taxon>
        <taxon>Tremellomycetes</taxon>
        <taxon>Tremellales</taxon>
        <taxon>Tremellaceae</taxon>
        <taxon>Tremella</taxon>
    </lineage>
</organism>
<evidence type="ECO:0000313" key="3">
    <source>
        <dbReference type="Proteomes" id="UP000289152"/>
    </source>
</evidence>
<gene>
    <name evidence="2" type="ORF">M231_07845</name>
</gene>
<dbReference type="AlphaFoldDB" id="A0A4Q1BA84"/>
<feature type="compositionally biased region" description="Polar residues" evidence="1">
    <location>
        <begin position="154"/>
        <end position="166"/>
    </location>
</feature>
<proteinExistence type="predicted"/>
<evidence type="ECO:0000256" key="1">
    <source>
        <dbReference type="SAM" id="MobiDB-lite"/>
    </source>
</evidence>
<feature type="region of interest" description="Disordered" evidence="1">
    <location>
        <begin position="151"/>
        <end position="214"/>
    </location>
</feature>
<dbReference type="STRING" id="5217.A0A4Q1BA84"/>
<dbReference type="InParanoid" id="A0A4Q1BA84"/>
<keyword evidence="3" id="KW-1185">Reference proteome</keyword>
<accession>A0A4Q1BA84</accession>
<name>A0A4Q1BA84_TREME</name>
<dbReference type="EMBL" id="SDIL01000175">
    <property type="protein sequence ID" value="RXK34897.1"/>
    <property type="molecule type" value="Genomic_DNA"/>
</dbReference>
<evidence type="ECO:0000313" key="2">
    <source>
        <dbReference type="EMBL" id="RXK34897.1"/>
    </source>
</evidence>
<dbReference type="VEuPathDB" id="FungiDB:TREMEDRAFT_64714"/>
<reference evidence="2 3" key="1">
    <citation type="submission" date="2016-06" db="EMBL/GenBank/DDBJ databases">
        <title>Evolution of pathogenesis and genome organization in the Tremellales.</title>
        <authorList>
            <person name="Cuomo C."/>
            <person name="Litvintseva A."/>
            <person name="Heitman J."/>
            <person name="Chen Y."/>
            <person name="Sun S."/>
            <person name="Springer D."/>
            <person name="Dromer F."/>
            <person name="Young S."/>
            <person name="Zeng Q."/>
            <person name="Chapman S."/>
            <person name="Gujja S."/>
            <person name="Saif S."/>
            <person name="Birren B."/>
        </authorList>
    </citation>
    <scope>NUCLEOTIDE SEQUENCE [LARGE SCALE GENOMIC DNA]</scope>
    <source>
        <strain evidence="2 3">ATCC 28783</strain>
    </source>
</reference>
<protein>
    <submittedName>
        <fullName evidence="2">Uncharacterized protein</fullName>
    </submittedName>
</protein>
<comment type="caution">
    <text evidence="2">The sequence shown here is derived from an EMBL/GenBank/DDBJ whole genome shotgun (WGS) entry which is preliminary data.</text>
</comment>
<dbReference type="Proteomes" id="UP000289152">
    <property type="component" value="Unassembled WGS sequence"/>
</dbReference>
<feature type="compositionally biased region" description="Basic and acidic residues" evidence="1">
    <location>
        <begin position="180"/>
        <end position="193"/>
    </location>
</feature>
<sequence>MEQAQRADETDKILKQLTEGLKFIHGSIENLERQQAEGIKSVNQRLESIVSRLDCLGQIVAASPAVSTTEAELATNDQHEAGGPAVDHSGHLDMDMTQDLIVHSSVPPSTGQDVFRRHGTEESGTDDIGMNIGLDIGGVEDGGMDDVKEMMRSVSRSSEGTPSGDSPETVRRQSSRPRSRTVDYHSHPLDGKKLSVTSPKKKKGKREPGQRSRAFKGRVWLNNKCLSASDVEKRGEGVWPAKSENTVKGKMQEVVCNACKG</sequence>
<feature type="region of interest" description="Disordered" evidence="1">
    <location>
        <begin position="107"/>
        <end position="132"/>
    </location>
</feature>